<dbReference type="Proteomes" id="UP000480684">
    <property type="component" value="Unassembled WGS sequence"/>
</dbReference>
<accession>A0A7C9V1U6</accession>
<dbReference type="RefSeq" id="WP_163683208.1">
    <property type="nucleotide sequence ID" value="NZ_JAAIYP010000047.1"/>
</dbReference>
<reference evidence="1 2" key="1">
    <citation type="submission" date="2020-02" db="EMBL/GenBank/DDBJ databases">
        <authorList>
            <person name="Dziuba M."/>
            <person name="Kuznetsov B."/>
            <person name="Mardanov A."/>
            <person name="Ravin N."/>
            <person name="Grouzdev D."/>
        </authorList>
    </citation>
    <scope>NUCLEOTIDE SEQUENCE [LARGE SCALE GENOMIC DNA]</scope>
    <source>
        <strain evidence="1 2">SpK</strain>
    </source>
</reference>
<proteinExistence type="predicted"/>
<name>A0A7C9V1U6_9PROT</name>
<protein>
    <submittedName>
        <fullName evidence="1">Uncharacterized protein</fullName>
    </submittedName>
</protein>
<organism evidence="1 2">
    <name type="scientific">Magnetospirillum aberrantis SpK</name>
    <dbReference type="NCBI Taxonomy" id="908842"/>
    <lineage>
        <taxon>Bacteria</taxon>
        <taxon>Pseudomonadati</taxon>
        <taxon>Pseudomonadota</taxon>
        <taxon>Alphaproteobacteria</taxon>
        <taxon>Rhodospirillales</taxon>
        <taxon>Rhodospirillaceae</taxon>
        <taxon>Magnetospirillum</taxon>
    </lineage>
</organism>
<evidence type="ECO:0000313" key="1">
    <source>
        <dbReference type="EMBL" id="NFV82314.1"/>
    </source>
</evidence>
<dbReference type="AlphaFoldDB" id="A0A7C9V1U6"/>
<comment type="caution">
    <text evidence="1">The sequence shown here is derived from an EMBL/GenBank/DDBJ whole genome shotgun (WGS) entry which is preliminary data.</text>
</comment>
<sequence>MSATPEFPQRAALATCANCRKAGTCRIALSLNRLARLRDKLPQGGVHSWLHDRIDDYLDVPVCLAGVFRINEPHLPPPPPERPGGLWPNMLEMAVQRHLDTRDETTGTDTALAQGAIA</sequence>
<dbReference type="EMBL" id="JAAIYP010000047">
    <property type="protein sequence ID" value="NFV82314.1"/>
    <property type="molecule type" value="Genomic_DNA"/>
</dbReference>
<gene>
    <name evidence="1" type="ORF">G4223_19560</name>
</gene>
<keyword evidence="2" id="KW-1185">Reference proteome</keyword>
<evidence type="ECO:0000313" key="2">
    <source>
        <dbReference type="Proteomes" id="UP000480684"/>
    </source>
</evidence>